<reference evidence="1 2" key="1">
    <citation type="submission" date="2016-06" db="EMBL/GenBank/DDBJ databases">
        <authorList>
            <person name="Kjaerup R.B."/>
            <person name="Dalgaard T.S."/>
            <person name="Juul-Madsen H.R."/>
        </authorList>
    </citation>
    <scope>NUCLEOTIDE SEQUENCE [LARGE SCALE GENOMIC DNA]</scope>
    <source>
        <strain evidence="1 2">ACS1953</strain>
    </source>
</reference>
<name>A0A1A1XRS2_9MYCO</name>
<dbReference type="Proteomes" id="UP000093779">
    <property type="component" value="Unassembled WGS sequence"/>
</dbReference>
<proteinExistence type="predicted"/>
<organism evidence="1 2">
    <name type="scientific">Mycolicibacterium conceptionense</name>
    <dbReference type="NCBI Taxonomy" id="451644"/>
    <lineage>
        <taxon>Bacteria</taxon>
        <taxon>Bacillati</taxon>
        <taxon>Actinomycetota</taxon>
        <taxon>Actinomycetes</taxon>
        <taxon>Mycobacteriales</taxon>
        <taxon>Mycobacteriaceae</taxon>
        <taxon>Mycolicibacterium</taxon>
    </lineage>
</organism>
<protein>
    <recommendedName>
        <fullName evidence="3">Phosphoadenosine phosphosulphate reductase domain-containing protein</fullName>
    </recommendedName>
</protein>
<comment type="caution">
    <text evidence="1">The sequence shown here is derived from an EMBL/GenBank/DDBJ whole genome shotgun (WGS) entry which is preliminary data.</text>
</comment>
<gene>
    <name evidence="1" type="ORF">A5726_14645</name>
</gene>
<evidence type="ECO:0000313" key="1">
    <source>
        <dbReference type="EMBL" id="OBF21794.1"/>
    </source>
</evidence>
<dbReference type="EMBL" id="LZHX01000047">
    <property type="protein sequence ID" value="OBF21794.1"/>
    <property type="molecule type" value="Genomic_DNA"/>
</dbReference>
<sequence>MVSYGLGLDSTCLLLRWLTEPETRDFDLADMVVLTAMTGDEFRSTSRDVETYILPLFRRFGVRYIQCARSERTPTANGNGVVVLDDSTCPQKLYSDGAYRLSTEMLSAGTVPQLGGKRACSIHAKGWALDPVIKKITDGQPYRHVIGFEAGEQRRAAKDQLFNTERRRGWYPLIEAGMDRQACADYVFTKLGVSWSKSCCSYCVFALSTSSGRANMVERYRQEPQAGAQAMLIEATSRRLNERQTLIAGGSVAQMITEAGLVEVEVAFREMFDAAEFAVYEVRRVTPPGREGRRGITARSVRRLARGTRAEMDAHLSGLPGRREVGADHIVRHHLAVADNCEHFFVVAPAVVDDKQRPAFETHWAQANGAALF</sequence>
<evidence type="ECO:0008006" key="3">
    <source>
        <dbReference type="Google" id="ProtNLM"/>
    </source>
</evidence>
<evidence type="ECO:0000313" key="2">
    <source>
        <dbReference type="Proteomes" id="UP000093779"/>
    </source>
</evidence>
<accession>A0A1A1XRS2</accession>
<dbReference type="AlphaFoldDB" id="A0A1A1XRS2"/>